<dbReference type="GO" id="GO:0030313">
    <property type="term" value="C:cell envelope"/>
    <property type="evidence" value="ECO:0007669"/>
    <property type="project" value="UniProtKB-SubCell"/>
</dbReference>
<comment type="caution">
    <text evidence="8">The sequence shown here is derived from an EMBL/GenBank/DDBJ whole genome shotgun (WGS) entry which is preliminary data.</text>
</comment>
<dbReference type="InterPro" id="IPR050465">
    <property type="entry name" value="UPF0194_transport"/>
</dbReference>
<feature type="domain" description="Multidrug resistance protein MdtA-like barrel-sandwich hybrid" evidence="6">
    <location>
        <begin position="84"/>
        <end position="178"/>
    </location>
</feature>
<dbReference type="Pfam" id="PF25990">
    <property type="entry name" value="Beta-barrel_YknX"/>
    <property type="match status" value="1"/>
</dbReference>
<feature type="compositionally biased region" description="Low complexity" evidence="4">
    <location>
        <begin position="501"/>
        <end position="516"/>
    </location>
</feature>
<dbReference type="SUPFAM" id="SSF111369">
    <property type="entry name" value="HlyD-like secretion proteins"/>
    <property type="match status" value="2"/>
</dbReference>
<dbReference type="EMBL" id="DRUZ01000121">
    <property type="protein sequence ID" value="HHS02872.1"/>
    <property type="molecule type" value="Genomic_DNA"/>
</dbReference>
<feature type="coiled-coil region" evidence="3">
    <location>
        <begin position="302"/>
        <end position="343"/>
    </location>
</feature>
<evidence type="ECO:0000313" key="8">
    <source>
        <dbReference type="EMBL" id="HHS02872.1"/>
    </source>
</evidence>
<accession>A0A7C5V517</accession>
<feature type="region of interest" description="Disordered" evidence="4">
    <location>
        <begin position="644"/>
        <end position="664"/>
    </location>
</feature>
<proteinExistence type="predicted"/>
<dbReference type="PANTHER" id="PTHR32347:SF14">
    <property type="entry name" value="EFFLUX SYSTEM COMPONENT YKNX-RELATED"/>
    <property type="match status" value="1"/>
</dbReference>
<feature type="region of interest" description="Disordered" evidence="4">
    <location>
        <begin position="483"/>
        <end position="556"/>
    </location>
</feature>
<organism evidence="8">
    <name type="scientific">Caldicellulosiruptor owensensis</name>
    <dbReference type="NCBI Taxonomy" id="55205"/>
    <lineage>
        <taxon>Bacteria</taxon>
        <taxon>Bacillati</taxon>
        <taxon>Bacillota</taxon>
        <taxon>Bacillota incertae sedis</taxon>
        <taxon>Caldicellulosiruptorales</taxon>
        <taxon>Caldicellulosiruptoraceae</taxon>
        <taxon>Caldicellulosiruptor</taxon>
    </lineage>
</organism>
<evidence type="ECO:0000259" key="6">
    <source>
        <dbReference type="Pfam" id="PF25917"/>
    </source>
</evidence>
<keyword evidence="2 3" id="KW-0175">Coiled coil</keyword>
<reference evidence="8" key="1">
    <citation type="journal article" date="2020" name="mSystems">
        <title>Genome- and Community-Level Interaction Insights into Carbon Utilization and Element Cycling Functions of Hydrothermarchaeota in Hydrothermal Sediment.</title>
        <authorList>
            <person name="Zhou Z."/>
            <person name="Liu Y."/>
            <person name="Xu W."/>
            <person name="Pan J."/>
            <person name="Luo Z.H."/>
            <person name="Li M."/>
        </authorList>
    </citation>
    <scope>NUCLEOTIDE SEQUENCE [LARGE SCALE GENOMIC DNA]</scope>
    <source>
        <strain evidence="8">SpSt-102</strain>
    </source>
</reference>
<evidence type="ECO:0000256" key="1">
    <source>
        <dbReference type="ARBA" id="ARBA00004196"/>
    </source>
</evidence>
<keyword evidence="5" id="KW-0472">Membrane</keyword>
<dbReference type="CDD" id="cd06849">
    <property type="entry name" value="lipoyl_domain"/>
    <property type="match status" value="1"/>
</dbReference>
<dbReference type="CDD" id="cd06850">
    <property type="entry name" value="biotinyl_domain"/>
    <property type="match status" value="1"/>
</dbReference>
<evidence type="ECO:0000256" key="2">
    <source>
        <dbReference type="ARBA" id="ARBA00023054"/>
    </source>
</evidence>
<feature type="domain" description="Multidrug resistance protein MdtA-like barrel-sandwich hybrid" evidence="6">
    <location>
        <begin position="278"/>
        <end position="370"/>
    </location>
</feature>
<gene>
    <name evidence="8" type="ORF">ENL71_10510</name>
</gene>
<evidence type="ECO:0000256" key="5">
    <source>
        <dbReference type="SAM" id="Phobius"/>
    </source>
</evidence>
<keyword evidence="5" id="KW-0812">Transmembrane</keyword>
<dbReference type="PRINTS" id="PR01490">
    <property type="entry name" value="RTXTOXIND"/>
</dbReference>
<evidence type="ECO:0000259" key="7">
    <source>
        <dbReference type="Pfam" id="PF25990"/>
    </source>
</evidence>
<name>A0A7C5V517_9FIRM</name>
<feature type="compositionally biased region" description="Low complexity" evidence="4">
    <location>
        <begin position="525"/>
        <end position="550"/>
    </location>
</feature>
<dbReference type="Gene3D" id="2.40.420.20">
    <property type="match status" value="1"/>
</dbReference>
<evidence type="ECO:0000256" key="3">
    <source>
        <dbReference type="SAM" id="Coils"/>
    </source>
</evidence>
<comment type="subcellular location">
    <subcellularLocation>
        <location evidence="1">Cell envelope</location>
    </subcellularLocation>
</comment>
<dbReference type="PANTHER" id="PTHR32347">
    <property type="entry name" value="EFFLUX SYSTEM COMPONENT YKNX-RELATED"/>
    <property type="match status" value="1"/>
</dbReference>
<dbReference type="Gene3D" id="2.40.30.170">
    <property type="match status" value="2"/>
</dbReference>
<dbReference type="Gene3D" id="2.40.50.100">
    <property type="match status" value="2"/>
</dbReference>
<feature type="transmembrane region" description="Helical" evidence="5">
    <location>
        <begin position="21"/>
        <end position="45"/>
    </location>
</feature>
<evidence type="ECO:0000256" key="4">
    <source>
        <dbReference type="SAM" id="MobiDB-lite"/>
    </source>
</evidence>
<feature type="domain" description="YknX-like beta-barrel" evidence="7">
    <location>
        <begin position="381"/>
        <end position="453"/>
    </location>
</feature>
<dbReference type="AlphaFoldDB" id="A0A7C5V517"/>
<keyword evidence="5" id="KW-1133">Transmembrane helix</keyword>
<sequence>MGKIKKISIPKVGNKFSSKKAIKAVIITFIIAVVVISGFGIYRYYSGKKTNTVVQSQRTARVTRGDITVTVSGSGPIESAQSTSLTSTVASTITAVNFKDGDRVKKGDVIFELEDSDAKEKVESIKSQIDDVQSSISDVQDQIKNLTVTAPISGIIKSLNIQEGDRVSKGTTIANIVDTSTLKCTVSFPSAIFGKLKEGMKVLIYVQDLAQPVYGTITYIGNTVYTNEYGSRVFDTETQIKNPGALQEGMLANVQVTINGQDYMSIQSASLEYALKQQIKSQVDGEVESIYVKNNQFVEKGSVILKLENDDYQKQLKNYQQQLKNLQNQLKEAQDNLDNYRIKAPFDGIVTDINFKKGDNIKAGEVLATVFDDKNLVFRVDIDELDIAKIKVGQKVNITVDALQETQTNPLTGKVSKIPLEGSTQNGVTTYPVTISIDNPKNLKIGMNANAEIIVNQKQNVLMVPLEAVQKLGNRYFVFVKTSSSQDETQGENGAFFPGPSFESENSASNEQSSTNFPARRWQQEEGVQSQQGDQSQVQRRQAQSSSSAQGNFSGQRSRRFASLLQNSYYKGSVLRPVEVGINNDSYIEIVSGLNEGDIVVLPPLATSSSTTQTQNQQGFNIFGGFGGGPGGAPGEFRQYRQFNQNRSNSTGGSRSTGRSNTNR</sequence>
<protein>
    <submittedName>
        <fullName evidence="8">HlyD family efflux transporter periplasmic adaptor subunit</fullName>
    </submittedName>
</protein>
<dbReference type="InterPro" id="IPR058625">
    <property type="entry name" value="MdtA-like_BSH"/>
</dbReference>
<feature type="compositionally biased region" description="Low complexity" evidence="4">
    <location>
        <begin position="646"/>
        <end position="664"/>
    </location>
</feature>
<feature type="compositionally biased region" description="Polar residues" evidence="4">
    <location>
        <begin position="483"/>
        <end position="492"/>
    </location>
</feature>
<dbReference type="Pfam" id="PF25917">
    <property type="entry name" value="BSH_RND"/>
    <property type="match status" value="2"/>
</dbReference>
<dbReference type="InterPro" id="IPR058636">
    <property type="entry name" value="Beta-barrel_YknX"/>
</dbReference>